<gene>
    <name evidence="1" type="ORF">BJL86_2949</name>
</gene>
<dbReference type="EMBL" id="CP015961">
    <property type="protein sequence ID" value="ANI93709.1"/>
    <property type="molecule type" value="Genomic_DNA"/>
</dbReference>
<dbReference type="Gene3D" id="3.20.180.10">
    <property type="entry name" value="PNP-oxidase-like"/>
    <property type="match status" value="1"/>
</dbReference>
<dbReference type="SUPFAM" id="SSF50475">
    <property type="entry name" value="FMN-binding split barrel"/>
    <property type="match status" value="1"/>
</dbReference>
<sequence>MHTAIADPSERLASLVRAGCGQVEIFAVPGYPPAASFPIVFSCLHRGALVLGIESFGGQAELMAATARCELLDCVYQTELGPSGAGLLGSCPCGDRPGHLVRQIASVTGSITLPGLEEQRVLALEIAADVAHPELLAVGTEVRLLVMRPERIDLVDSTGCDGILPEELELAAPDPFCDIEAVWLARLNDPASGVMRKMLHNLRHEAQWQGGELALPQTAVLTALDRFGVTMSALDLGGVRREWRIDFSTDCVTVADLGREIRRLCGMSAKPIGQEPVMARPLQDRNDDSRGA</sequence>
<dbReference type="AlphaFoldDB" id="A0A173LPV5"/>
<evidence type="ECO:0000313" key="1">
    <source>
        <dbReference type="EMBL" id="ANI93709.1"/>
    </source>
</evidence>
<dbReference type="STRING" id="499555.BJL86_2949"/>
<dbReference type="InterPro" id="IPR037119">
    <property type="entry name" value="Haem_oxidase_HugZ-like_sf"/>
</dbReference>
<evidence type="ECO:0000313" key="2">
    <source>
        <dbReference type="Proteomes" id="UP000186104"/>
    </source>
</evidence>
<organism evidence="1 2">
    <name type="scientific">Dietzia timorensis</name>
    <dbReference type="NCBI Taxonomy" id="499555"/>
    <lineage>
        <taxon>Bacteria</taxon>
        <taxon>Bacillati</taxon>
        <taxon>Actinomycetota</taxon>
        <taxon>Actinomycetes</taxon>
        <taxon>Mycobacteriales</taxon>
        <taxon>Dietziaceae</taxon>
        <taxon>Dietzia</taxon>
    </lineage>
</organism>
<protein>
    <recommendedName>
        <fullName evidence="3">DUF2470 domain-containing protein</fullName>
    </recommendedName>
</protein>
<dbReference type="RefSeq" id="WP_067477414.1">
    <property type="nucleotide sequence ID" value="NZ_CP015961.1"/>
</dbReference>
<reference evidence="1 2" key="1">
    <citation type="submission" date="2016-06" db="EMBL/GenBank/DDBJ databases">
        <title>Complete genome sequence of a saline-alkali tolerant type strain Dietzia timorensis ID05-A0528T.</title>
        <authorList>
            <person name="Wu X."/>
        </authorList>
    </citation>
    <scope>NUCLEOTIDE SEQUENCE [LARGE SCALE GENOMIC DNA]</scope>
    <source>
        <strain evidence="1 2">ID05-A0528</strain>
    </source>
</reference>
<evidence type="ECO:0008006" key="3">
    <source>
        <dbReference type="Google" id="ProtNLM"/>
    </source>
</evidence>
<keyword evidence="2" id="KW-1185">Reference proteome</keyword>
<dbReference type="OrthoDB" id="3381348at2"/>
<dbReference type="KEGG" id="dtm:BJL86_2949"/>
<name>A0A173LPV5_9ACTN</name>
<dbReference type="Proteomes" id="UP000186104">
    <property type="component" value="Chromosome"/>
</dbReference>
<proteinExistence type="predicted"/>
<accession>A0A173LPV5</accession>